<dbReference type="GO" id="GO:0004842">
    <property type="term" value="F:ubiquitin-protein transferase activity"/>
    <property type="evidence" value="ECO:0007669"/>
    <property type="project" value="InterPro"/>
</dbReference>
<feature type="domain" description="RING-type" evidence="3">
    <location>
        <begin position="288"/>
        <end position="330"/>
    </location>
</feature>
<feature type="compositionally biased region" description="Basic and acidic residues" evidence="2">
    <location>
        <begin position="195"/>
        <end position="219"/>
    </location>
</feature>
<dbReference type="SUPFAM" id="SSF57850">
    <property type="entry name" value="RING/U-box"/>
    <property type="match status" value="1"/>
</dbReference>
<feature type="compositionally biased region" description="Polar residues" evidence="2">
    <location>
        <begin position="1"/>
        <end position="10"/>
    </location>
</feature>
<accession>A0A176WCS8</accession>
<feature type="region of interest" description="Disordered" evidence="2">
    <location>
        <begin position="1"/>
        <end position="25"/>
    </location>
</feature>
<evidence type="ECO:0000313" key="4">
    <source>
        <dbReference type="EMBL" id="BBN12621.1"/>
    </source>
</evidence>
<dbReference type="EMBL" id="AP019870">
    <property type="protein sequence ID" value="BBN12622.1"/>
    <property type="molecule type" value="Genomic_DNA"/>
</dbReference>
<proteinExistence type="predicted"/>
<evidence type="ECO:0000313" key="7">
    <source>
        <dbReference type="Proteomes" id="UP001162541"/>
    </source>
</evidence>
<dbReference type="InterPro" id="IPR039515">
    <property type="entry name" value="NOT4_mRING-HC-C4C4"/>
</dbReference>
<keyword evidence="6" id="KW-1185">Reference proteome</keyword>
<keyword evidence="1" id="KW-0863">Zinc-finger</keyword>
<reference evidence="4" key="2">
    <citation type="journal article" date="2019" name="Curr. Biol.">
        <title>Chromatin organization in early land plants reveals an ancestral association between H3K27me3, transposons, and constitutive heterochromatin.</title>
        <authorList>
            <person name="Montgomery S.A."/>
            <person name="Tanizawa Y."/>
            <person name="Galik B."/>
            <person name="Wang N."/>
            <person name="Ito T."/>
            <person name="Mochizuki T."/>
            <person name="Akimcheva S."/>
            <person name="Bowman J."/>
            <person name="Cognat V."/>
            <person name="Drouard L."/>
            <person name="Ekker H."/>
            <person name="Houng S."/>
            <person name="Kohchi T."/>
            <person name="Lin S."/>
            <person name="Liu L.D."/>
            <person name="Nakamura Y."/>
            <person name="Valeeva L.R."/>
            <person name="Shakirov E.V."/>
            <person name="Shippen D.E."/>
            <person name="Wei W."/>
            <person name="Yagura M."/>
            <person name="Yamaoka S."/>
            <person name="Yamato K.T."/>
            <person name="Liu C."/>
            <person name="Berger F."/>
        </authorList>
    </citation>
    <scope>NUCLEOTIDE SEQUENCE [LARGE SCALE GENOMIC DNA]</scope>
    <source>
        <strain evidence="4">Tak-1</strain>
    </source>
</reference>
<name>A0A176WCS8_MARPO</name>
<evidence type="ECO:0000313" key="6">
    <source>
        <dbReference type="Proteomes" id="UP000077202"/>
    </source>
</evidence>
<dbReference type="PROSITE" id="PS50089">
    <property type="entry name" value="ZF_RING_2"/>
    <property type="match status" value="1"/>
</dbReference>
<dbReference type="EMBL" id="LVLJ01001228">
    <property type="protein sequence ID" value="OAE30879.1"/>
    <property type="molecule type" value="Genomic_DNA"/>
</dbReference>
<evidence type="ECO:0000256" key="1">
    <source>
        <dbReference type="PROSITE-ProRule" id="PRU00175"/>
    </source>
</evidence>
<dbReference type="GO" id="GO:0008270">
    <property type="term" value="F:zinc ion binding"/>
    <property type="evidence" value="ECO:0007669"/>
    <property type="project" value="UniProtKB-KW"/>
</dbReference>
<keyword evidence="1" id="KW-0479">Metal-binding</keyword>
<keyword evidence="1" id="KW-0862">Zinc</keyword>
<dbReference type="InterPro" id="IPR039780">
    <property type="entry name" value="Mot2"/>
</dbReference>
<sequence>MERSNNTSSPKEMIPERKSGLSHHPTYAVTDVFSDRLRAYDVQDAARWRGLHESTPRSLQGYKVRGVWAAKTQYDYESQGSPSSGRAAPPKSGSSYKEISPSIITENKVCNTGFFKSFKDCKGPTPLHTSRNRSGLERPENRLSYVSDRSWRAGIGEPDEVFSTGCPFGTGGPWSWALVLGPDSSGMVDEPQSTVDRRARGVRGRFNEETKYDETRDPRLQNYGSRTTWSSSSRDSSHDIALRSGSRKWAMASTYGELRNRSPLPETAERQIWWKPSAYIVDPEPECCPICMEELDETDSSFCSCSCGFKLCLFCHHKIAAEDGRCPGCRSSYVRPEPDHKFKSPGA</sequence>
<reference evidence="5 6" key="1">
    <citation type="submission" date="2016-03" db="EMBL/GenBank/DDBJ databases">
        <title>Mechanisms controlling the formation of the plant cell surface in tip-growing cells are functionally conserved among land plants.</title>
        <authorList>
            <person name="Honkanen S."/>
            <person name="Jones V.A."/>
            <person name="Morieri G."/>
            <person name="Champion C."/>
            <person name="Hetherington A.J."/>
            <person name="Kelly S."/>
            <person name="Saint-Marcoux D."/>
            <person name="Proust H."/>
            <person name="Prescott H."/>
            <person name="Dolan L."/>
        </authorList>
    </citation>
    <scope>NUCLEOTIDE SEQUENCE [LARGE SCALE GENOMIC DNA]</scope>
    <source>
        <strain evidence="6">cv. Tak-1 and cv. Tak-2</strain>
        <tissue evidence="5">Whole gametophyte</tissue>
    </source>
</reference>
<dbReference type="PANTHER" id="PTHR12603:SF0">
    <property type="entry name" value="CCR4-NOT TRANSCRIPTION COMPLEX SUBUNIT 4"/>
    <property type="match status" value="1"/>
</dbReference>
<dbReference type="Proteomes" id="UP000077202">
    <property type="component" value="Unassembled WGS sequence"/>
</dbReference>
<feature type="compositionally biased region" description="Low complexity" evidence="2">
    <location>
        <begin position="225"/>
        <end position="234"/>
    </location>
</feature>
<dbReference type="Gene3D" id="3.30.40.10">
    <property type="entry name" value="Zinc/RING finger domain, C3HC4 (zinc finger)"/>
    <property type="match status" value="1"/>
</dbReference>
<feature type="compositionally biased region" description="Polar residues" evidence="2">
    <location>
        <begin position="75"/>
        <end position="84"/>
    </location>
</feature>
<dbReference type="Proteomes" id="UP001162541">
    <property type="component" value="Chromosome 5"/>
</dbReference>
<dbReference type="InterPro" id="IPR013083">
    <property type="entry name" value="Znf_RING/FYVE/PHD"/>
</dbReference>
<dbReference type="EMBL" id="AP019870">
    <property type="protein sequence ID" value="BBN12621.1"/>
    <property type="molecule type" value="Genomic_DNA"/>
</dbReference>
<dbReference type="CDD" id="cd16618">
    <property type="entry name" value="mRING-HC-C4C4_CNOT4"/>
    <property type="match status" value="1"/>
</dbReference>
<feature type="region of interest" description="Disordered" evidence="2">
    <location>
        <begin position="185"/>
        <end position="237"/>
    </location>
</feature>
<dbReference type="GO" id="GO:0016567">
    <property type="term" value="P:protein ubiquitination"/>
    <property type="evidence" value="ECO:0007669"/>
    <property type="project" value="TreeGrafter"/>
</dbReference>
<organism evidence="5 6">
    <name type="scientific">Marchantia polymorpha subsp. ruderalis</name>
    <dbReference type="NCBI Taxonomy" id="1480154"/>
    <lineage>
        <taxon>Eukaryota</taxon>
        <taxon>Viridiplantae</taxon>
        <taxon>Streptophyta</taxon>
        <taxon>Embryophyta</taxon>
        <taxon>Marchantiophyta</taxon>
        <taxon>Marchantiopsida</taxon>
        <taxon>Marchantiidae</taxon>
        <taxon>Marchantiales</taxon>
        <taxon>Marchantiaceae</taxon>
        <taxon>Marchantia</taxon>
    </lineage>
</organism>
<evidence type="ECO:0000259" key="3">
    <source>
        <dbReference type="PROSITE" id="PS50089"/>
    </source>
</evidence>
<evidence type="ECO:0000256" key="2">
    <source>
        <dbReference type="SAM" id="MobiDB-lite"/>
    </source>
</evidence>
<dbReference type="AlphaFoldDB" id="A0A176WCS8"/>
<dbReference type="InterPro" id="IPR001841">
    <property type="entry name" value="Znf_RING"/>
</dbReference>
<evidence type="ECO:0000313" key="5">
    <source>
        <dbReference type="EMBL" id="OAE30879.1"/>
    </source>
</evidence>
<gene>
    <name evidence="5" type="ORF">AXG93_3943s1100</name>
    <name evidence="4" type="ORF">Mp_5g21610</name>
</gene>
<dbReference type="PANTHER" id="PTHR12603">
    <property type="entry name" value="CCR4-NOT TRANSCRIPTION COMPLEX RELATED"/>
    <property type="match status" value="1"/>
</dbReference>
<protein>
    <recommendedName>
        <fullName evidence="3">RING-type domain-containing protein</fullName>
    </recommendedName>
</protein>
<reference evidence="7" key="3">
    <citation type="journal article" date="2020" name="Curr. Biol.">
        <title>Chromatin organization in early land plants reveals an ancestral association between H3K27me3, transposons, and constitutive heterochromatin.</title>
        <authorList>
            <person name="Montgomery S.A."/>
            <person name="Tanizawa Y."/>
            <person name="Galik B."/>
            <person name="Wang N."/>
            <person name="Ito T."/>
            <person name="Mochizuki T."/>
            <person name="Akimcheva S."/>
            <person name="Bowman J.L."/>
            <person name="Cognat V."/>
            <person name="Marechal-Drouard L."/>
            <person name="Ekker H."/>
            <person name="Hong S.F."/>
            <person name="Kohchi T."/>
            <person name="Lin S.S."/>
            <person name="Liu L.D."/>
            <person name="Nakamura Y."/>
            <person name="Valeeva L.R."/>
            <person name="Shakirov E.V."/>
            <person name="Shippen D.E."/>
            <person name="Wei W.L."/>
            <person name="Yagura M."/>
            <person name="Yamaoka S."/>
            <person name="Yamato K.T."/>
            <person name="Liu C."/>
            <person name="Berger F."/>
        </authorList>
    </citation>
    <scope>NUCLEOTIDE SEQUENCE [LARGE SCALE GENOMIC DNA]</scope>
    <source>
        <strain evidence="7">Tak-1</strain>
    </source>
</reference>
<feature type="region of interest" description="Disordered" evidence="2">
    <location>
        <begin position="75"/>
        <end position="99"/>
    </location>
</feature>
<dbReference type="GO" id="GO:0030014">
    <property type="term" value="C:CCR4-NOT complex"/>
    <property type="evidence" value="ECO:0007669"/>
    <property type="project" value="InterPro"/>
</dbReference>
<dbReference type="Pfam" id="PF14570">
    <property type="entry name" value="zf-RING_4"/>
    <property type="match status" value="1"/>
</dbReference>